<feature type="compositionally biased region" description="Gly residues" evidence="4">
    <location>
        <begin position="587"/>
        <end position="599"/>
    </location>
</feature>
<feature type="region of interest" description="Disordered" evidence="4">
    <location>
        <begin position="450"/>
        <end position="599"/>
    </location>
</feature>
<proteinExistence type="predicted"/>
<evidence type="ECO:0000313" key="7">
    <source>
        <dbReference type="Proteomes" id="UP001147782"/>
    </source>
</evidence>
<dbReference type="InterPro" id="IPR039462">
    <property type="entry name" value="Nup159/Nup146_N"/>
</dbReference>
<feature type="region of interest" description="Disordered" evidence="4">
    <location>
        <begin position="1371"/>
        <end position="1417"/>
    </location>
</feature>
<accession>A0A9W9SN22</accession>
<dbReference type="Pfam" id="PF16755">
    <property type="entry name" value="Beta-prop_NUP159_NUP214"/>
    <property type="match status" value="1"/>
</dbReference>
<feature type="compositionally biased region" description="Low complexity" evidence="4">
    <location>
        <begin position="473"/>
        <end position="497"/>
    </location>
</feature>
<feature type="compositionally biased region" description="Polar residues" evidence="4">
    <location>
        <begin position="1040"/>
        <end position="1049"/>
    </location>
</feature>
<gene>
    <name evidence="6" type="ORF">N7496_003142</name>
</gene>
<feature type="compositionally biased region" description="Polar residues" evidence="4">
    <location>
        <begin position="544"/>
        <end position="556"/>
    </location>
</feature>
<feature type="compositionally biased region" description="Acidic residues" evidence="4">
    <location>
        <begin position="950"/>
        <end position="967"/>
    </location>
</feature>
<dbReference type="OrthoDB" id="248320at2759"/>
<dbReference type="GO" id="GO:0008139">
    <property type="term" value="F:nuclear localization sequence binding"/>
    <property type="evidence" value="ECO:0007669"/>
    <property type="project" value="TreeGrafter"/>
</dbReference>
<dbReference type="Gene3D" id="2.130.10.10">
    <property type="entry name" value="YVTN repeat-like/Quinoprotein amine dehydrogenase"/>
    <property type="match status" value="1"/>
</dbReference>
<dbReference type="PANTHER" id="PTHR23193">
    <property type="entry name" value="NUCLEAR PORE COMPLEX PROTEIN NUP"/>
    <property type="match status" value="1"/>
</dbReference>
<evidence type="ECO:0000256" key="3">
    <source>
        <dbReference type="ARBA" id="ARBA00023242"/>
    </source>
</evidence>
<dbReference type="InterPro" id="IPR026054">
    <property type="entry name" value="Nucleoporin"/>
</dbReference>
<sequence length="1485" mass="155828">MAFNFGSSASPAGKGAPNVLEEVYTDDLGFKGISGDANIRFLPTPWPQDALPAPNTSLLAVAQTKALVVGAGPDCLVVATTESIRRAIEAPSPGEEKEQTKPFQPHATIPLPARPTHVAFTANDDALIIATENGSQITVFQTNALLQGNAQPALSVPTNGVSIRSLAPNPDPTSTFVALVTTNGELLVADLKAGNLISGANGPILRNGVSCVAWSNKGKQLVAGMANGTADQMTPDGTNKDQIPRPSDLEEECHVSSIGWLENDIFFMVYTPNAPEDDMGIPPSYFYIITRRKQEPFLIQKLPDICSTVGFMMPRSPAYQFIVRLRDYKPHMKDVLIVASTASSDIGLIVRSDKQLDKNPAGQFALVGVSDDSKRASVPLMNGDETSVIGLAADLSSSENVLSPILGEDIQETATPLPALMLLNNEGILASWWFIYTESIRQNIPYSGLVSASQPPVRPSQPPAAPPQPTPAPAQQQPSFGQPSFGTPSPFSSSGFGKPSGGATFGSPSTMGATAFGKPSAPSFGSPSGLGSSAAPAFGKPSFGSGTAFGQTSSPGQPAFGKSGFGAVSSPSPFGQPSTPGKSLLGSGTGTSGGGFSSFSGGAGAGGFAGFAAAKPGDSPFAKASGDNAFSKASPSPFGAKPSSDTAFPPAPTNEVKNPFGSGSTGGFVLGSSFKADGTAATDLSKPEKPSSGALSFGGFGESISLSEKPSTPAESMDDSEDTTAAEPAKIEPVSLFGRPSKPAAPAPSLFGTQATQPVKSPPPLETNKSSSGFSIFGTTSATTPQSPFQPSSQTLVTSPLSAPSDVTATPMKEPSVTTPTLSSLEAPLPPDPTSRASYAPGDTSASSNVSKSSVEDAPLPPDLVSAKKPSSLFGDAPLPPDFVTQKKPVPEVDDAPLPPDFVRKPIKSESPPPGIPDELPEEAPLPPDPIAFKAKTMPVEEAVPIPDGSDAESQDADESDFSDSGEEITHAETKIPSPKLSEATSFGGLSDKSSTGGLFSGFSKAAPKEEPSRGPRQLFGEISKQPILPPPGREPFRSPSPTRINSHKGTMFSRKPEGRQAGSALASRKASLSQVVQRENQRRKSSDAARQDRARAEAAALRRAEEEVLALSDDDEDEMLRADLARPVEPVATLDPFLPHQNYTGDTVKPGIPGMIERLYRDINSMVDTLGINARSLESFLLFQQPAESSDADKWVEVLQSDEPANVLDEETFLQDISNFEDVVAAISQSLDEQRLQGVGEKLDECRELLTKEIVTLRGQFSSIRKTLDALTDTGVILSAPLSAEQATLQHDLRTAFTNLQAKMAELEQGVSMLRAKMADIPRPNGTGSGSRKRPTVEAVSSTIATMMSMAENKSSDIDVLEAQLKKLGVDTSSSRPVSREGSPFTTPRKNLARFPATPGSRGSIEGSAYHTPESASRDLNFRASINGSAKHSRLRSVDIAGPVAIREESSQWKVKTQRRKQLVGNLKDAIDKKEKKVRGVDDF</sequence>
<keyword evidence="3" id="KW-0539">Nucleus</keyword>
<dbReference type="GO" id="GO:0006405">
    <property type="term" value="P:RNA export from nucleus"/>
    <property type="evidence" value="ECO:0007669"/>
    <property type="project" value="TreeGrafter"/>
</dbReference>
<keyword evidence="2" id="KW-0813">Transport</keyword>
<reference evidence="6" key="2">
    <citation type="journal article" date="2023" name="IMA Fungus">
        <title>Comparative genomic study of the Penicillium genus elucidates a diverse pangenome and 15 lateral gene transfer events.</title>
        <authorList>
            <person name="Petersen C."/>
            <person name="Sorensen T."/>
            <person name="Nielsen M.R."/>
            <person name="Sondergaard T.E."/>
            <person name="Sorensen J.L."/>
            <person name="Fitzpatrick D.A."/>
            <person name="Frisvad J.C."/>
            <person name="Nielsen K.L."/>
        </authorList>
    </citation>
    <scope>NUCLEOTIDE SEQUENCE</scope>
    <source>
        <strain evidence="6">IBT 29864</strain>
    </source>
</reference>
<dbReference type="GO" id="GO:0017056">
    <property type="term" value="F:structural constituent of nuclear pore"/>
    <property type="evidence" value="ECO:0007669"/>
    <property type="project" value="TreeGrafter"/>
</dbReference>
<dbReference type="EMBL" id="JAPZBS010000002">
    <property type="protein sequence ID" value="KAJ5380714.1"/>
    <property type="molecule type" value="Genomic_DNA"/>
</dbReference>
<organism evidence="6 7">
    <name type="scientific">Penicillium cataractarum</name>
    <dbReference type="NCBI Taxonomy" id="2100454"/>
    <lineage>
        <taxon>Eukaryota</taxon>
        <taxon>Fungi</taxon>
        <taxon>Dikarya</taxon>
        <taxon>Ascomycota</taxon>
        <taxon>Pezizomycotina</taxon>
        <taxon>Eurotiomycetes</taxon>
        <taxon>Eurotiomycetidae</taxon>
        <taxon>Eurotiales</taxon>
        <taxon>Aspergillaceae</taxon>
        <taxon>Penicillium</taxon>
    </lineage>
</organism>
<dbReference type="Proteomes" id="UP001147782">
    <property type="component" value="Unassembled WGS sequence"/>
</dbReference>
<dbReference type="FunFam" id="2.130.10.10:FF:000645">
    <property type="entry name" value="Putative nuclear pore complex subunit Nup159"/>
    <property type="match status" value="1"/>
</dbReference>
<keyword evidence="7" id="KW-1185">Reference proteome</keyword>
<comment type="subcellular location">
    <subcellularLocation>
        <location evidence="1">Nucleus</location>
    </subcellularLocation>
</comment>
<evidence type="ECO:0000313" key="6">
    <source>
        <dbReference type="EMBL" id="KAJ5380714.1"/>
    </source>
</evidence>
<evidence type="ECO:0000256" key="1">
    <source>
        <dbReference type="ARBA" id="ARBA00004123"/>
    </source>
</evidence>
<dbReference type="GO" id="GO:0005643">
    <property type="term" value="C:nuclear pore"/>
    <property type="evidence" value="ECO:0007669"/>
    <property type="project" value="TreeGrafter"/>
</dbReference>
<dbReference type="SUPFAM" id="SSF117289">
    <property type="entry name" value="Nucleoporin domain"/>
    <property type="match status" value="1"/>
</dbReference>
<protein>
    <recommendedName>
        <fullName evidence="5">Nucleoporin Nup159/Nup146 N-terminal domain-containing protein</fullName>
    </recommendedName>
</protein>
<feature type="compositionally biased region" description="Low complexity" evidence="4">
    <location>
        <begin position="519"/>
        <end position="539"/>
    </location>
</feature>
<feature type="compositionally biased region" description="Polar residues" evidence="4">
    <location>
        <begin position="704"/>
        <end position="714"/>
    </location>
</feature>
<dbReference type="GO" id="GO:0006606">
    <property type="term" value="P:protein import into nucleus"/>
    <property type="evidence" value="ECO:0007669"/>
    <property type="project" value="TreeGrafter"/>
</dbReference>
<dbReference type="GeneID" id="81435250"/>
<evidence type="ECO:0000256" key="4">
    <source>
        <dbReference type="SAM" id="MobiDB-lite"/>
    </source>
</evidence>
<evidence type="ECO:0000256" key="2">
    <source>
        <dbReference type="ARBA" id="ARBA00022448"/>
    </source>
</evidence>
<feature type="compositionally biased region" description="Polar residues" evidence="4">
    <location>
        <begin position="569"/>
        <end position="579"/>
    </location>
</feature>
<dbReference type="InterPro" id="IPR015943">
    <property type="entry name" value="WD40/YVTN_repeat-like_dom_sf"/>
</dbReference>
<feature type="region of interest" description="Disordered" evidence="4">
    <location>
        <begin position="616"/>
        <end position="1095"/>
    </location>
</feature>
<dbReference type="PANTHER" id="PTHR23193:SF23">
    <property type="entry name" value="NUCLEAR PORE COMPLEX PROTEIN NUP153"/>
    <property type="match status" value="1"/>
</dbReference>
<feature type="compositionally biased region" description="Basic and acidic residues" evidence="4">
    <location>
        <begin position="1080"/>
        <end position="1095"/>
    </location>
</feature>
<comment type="caution">
    <text evidence="6">The sequence shown here is derived from an EMBL/GenBank/DDBJ whole genome shotgun (WGS) entry which is preliminary data.</text>
</comment>
<feature type="domain" description="Nucleoporin Nup159/Nup146 N-terminal" evidence="5">
    <location>
        <begin position="52"/>
        <end position="429"/>
    </location>
</feature>
<dbReference type="RefSeq" id="XP_056558285.1">
    <property type="nucleotide sequence ID" value="XM_056696073.1"/>
</dbReference>
<name>A0A9W9SN22_9EURO</name>
<reference evidence="6" key="1">
    <citation type="submission" date="2022-11" db="EMBL/GenBank/DDBJ databases">
        <authorList>
            <person name="Petersen C."/>
        </authorList>
    </citation>
    <scope>NUCLEOTIDE SEQUENCE</scope>
    <source>
        <strain evidence="6">IBT 29864</strain>
    </source>
</reference>
<evidence type="ECO:0000259" key="5">
    <source>
        <dbReference type="Pfam" id="PF16755"/>
    </source>
</evidence>
<feature type="compositionally biased region" description="Low complexity" evidence="4">
    <location>
        <begin position="770"/>
        <end position="784"/>
    </location>
</feature>
<feature type="compositionally biased region" description="Polar residues" evidence="4">
    <location>
        <begin position="785"/>
        <end position="808"/>
    </location>
</feature>
<feature type="compositionally biased region" description="Pro residues" evidence="4">
    <location>
        <begin position="456"/>
        <end position="472"/>
    </location>
</feature>